<name>A0A4C1T1D8_EUMVA</name>
<organism evidence="2 3">
    <name type="scientific">Eumeta variegata</name>
    <name type="common">Bagworm moth</name>
    <name type="synonym">Eumeta japonica</name>
    <dbReference type="NCBI Taxonomy" id="151549"/>
    <lineage>
        <taxon>Eukaryota</taxon>
        <taxon>Metazoa</taxon>
        <taxon>Ecdysozoa</taxon>
        <taxon>Arthropoda</taxon>
        <taxon>Hexapoda</taxon>
        <taxon>Insecta</taxon>
        <taxon>Pterygota</taxon>
        <taxon>Neoptera</taxon>
        <taxon>Endopterygota</taxon>
        <taxon>Lepidoptera</taxon>
        <taxon>Glossata</taxon>
        <taxon>Ditrysia</taxon>
        <taxon>Tineoidea</taxon>
        <taxon>Psychidae</taxon>
        <taxon>Oiketicinae</taxon>
        <taxon>Eumeta</taxon>
    </lineage>
</organism>
<sequence length="90" mass="10403">MYATEQSETAGIPDAGVHCPRRWQREGDYSRMQGRTELEGSGWYKFLASPEGFDKGKVPDQSWEQDDRSKQKIKEHIPYPRRQAMSGKLV</sequence>
<comment type="caution">
    <text evidence="2">The sequence shown here is derived from an EMBL/GenBank/DDBJ whole genome shotgun (WGS) entry which is preliminary data.</text>
</comment>
<dbReference type="EMBL" id="BGZK01000024">
    <property type="protein sequence ID" value="GBP07081.1"/>
    <property type="molecule type" value="Genomic_DNA"/>
</dbReference>
<reference evidence="2 3" key="1">
    <citation type="journal article" date="2019" name="Commun. Biol.">
        <title>The bagworm genome reveals a unique fibroin gene that provides high tensile strength.</title>
        <authorList>
            <person name="Kono N."/>
            <person name="Nakamura H."/>
            <person name="Ohtoshi R."/>
            <person name="Tomita M."/>
            <person name="Numata K."/>
            <person name="Arakawa K."/>
        </authorList>
    </citation>
    <scope>NUCLEOTIDE SEQUENCE [LARGE SCALE GENOMIC DNA]</scope>
</reference>
<evidence type="ECO:0000313" key="3">
    <source>
        <dbReference type="Proteomes" id="UP000299102"/>
    </source>
</evidence>
<dbReference type="Proteomes" id="UP000299102">
    <property type="component" value="Unassembled WGS sequence"/>
</dbReference>
<proteinExistence type="predicted"/>
<keyword evidence="3" id="KW-1185">Reference proteome</keyword>
<accession>A0A4C1T1D8</accession>
<evidence type="ECO:0000313" key="2">
    <source>
        <dbReference type="EMBL" id="GBP07081.1"/>
    </source>
</evidence>
<evidence type="ECO:0000256" key="1">
    <source>
        <dbReference type="SAM" id="MobiDB-lite"/>
    </source>
</evidence>
<feature type="region of interest" description="Disordered" evidence="1">
    <location>
        <begin position="53"/>
        <end position="90"/>
    </location>
</feature>
<dbReference type="AlphaFoldDB" id="A0A4C1T1D8"/>
<protein>
    <submittedName>
        <fullName evidence="2">Uncharacterized protein</fullName>
    </submittedName>
</protein>
<feature type="compositionally biased region" description="Basic and acidic residues" evidence="1">
    <location>
        <begin position="65"/>
        <end position="78"/>
    </location>
</feature>
<gene>
    <name evidence="2" type="ORF">EVAR_4489_1</name>
</gene>